<sequence>MSEKDFVSRQQKVDHSCNSQNAIRSTYKEQRECTRNEDFDLLMKNIESLQWANKSQKHIVLEHIEKSFKRAEQSSKVANRQVTRGMNFFQLTHNGEKCVDFAIYANKKFMGENGDEDDDRDNKSKTFEKFFLDSPKKATEVICMTKLDGEAGHFSIRKIGEEYYIIAGSKNVHMLYKTYSDIEKYKEPRFSVAKDVAKAVLDIFNKMDESKKRILEHFLNTTKITIVCEFLKPHHQHIVNLPHLEAPTMYGLMMTSLPGEEEEKTNNNSLTTIPPNACLEFFKFFGIQTPDYYSISVNEVKENIDKMRRFKQTEGLVLYYLIKDKTIGLTKVKTIWYIIVRAIREKIKCSVSYKKKKPLSDRINDIKTRLDEIQKWLGFCNECLDKWKDLGEAFSYRISEEIEKNKNIPKGDRPEFNEMWKDFVENHQEARDFCCCDV</sequence>
<protein>
    <submittedName>
        <fullName evidence="1">Uncharacterized protein</fullName>
    </submittedName>
</protein>
<accession>A0A9C7EZA1</accession>
<dbReference type="PANTHER" id="PTHR38566">
    <property type="entry name" value="RNA_LIG_T4_1 DOMAIN-CONTAINING PROTEIN"/>
    <property type="match status" value="1"/>
</dbReference>
<reference evidence="1" key="1">
    <citation type="submission" date="2022-10" db="EMBL/GenBank/DDBJ databases">
        <title>Genome sequences of endogenous nimaviruses in decapod crustaceans.</title>
        <authorList>
            <person name="Kawato S."/>
            <person name="Nozaki R."/>
            <person name="Kondo H."/>
            <person name="Hirono I."/>
        </authorList>
    </citation>
    <scope>NUCLEOTIDE SEQUENCE</scope>
    <source>
        <strain evidence="1">TUMSAT20210906</strain>
    </source>
</reference>
<name>A0A9C7EZA1_9VIRU</name>
<organism evidence="1">
    <name type="scientific">Armadillidium vulgare clopovirus</name>
    <dbReference type="NCBI Taxonomy" id="2984284"/>
    <lineage>
        <taxon>Viruses</taxon>
        <taxon>Viruses incertae sedis</taxon>
        <taxon>Naldaviricetes</taxon>
        <taxon>Nimaviridae</taxon>
    </lineage>
</organism>
<proteinExistence type="predicted"/>
<evidence type="ECO:0000313" key="1">
    <source>
        <dbReference type="EMBL" id="BDT63383.1"/>
    </source>
</evidence>
<dbReference type="PANTHER" id="PTHR38566:SF1">
    <property type="entry name" value="CHROMOSOME UNDETERMINED SCAFFOLD_18, WHOLE GENOME SHOTGUN SEQUENCE"/>
    <property type="match status" value="1"/>
</dbReference>
<dbReference type="EMBL" id="LC738883">
    <property type="protein sequence ID" value="BDT63383.1"/>
    <property type="molecule type" value="Genomic_DNA"/>
</dbReference>